<proteinExistence type="predicted"/>
<feature type="compositionally biased region" description="Acidic residues" evidence="1">
    <location>
        <begin position="199"/>
        <end position="217"/>
    </location>
</feature>
<evidence type="ECO:0000313" key="3">
    <source>
        <dbReference type="Proteomes" id="UP000809789"/>
    </source>
</evidence>
<keyword evidence="3" id="KW-1185">Reference proteome</keyword>
<dbReference type="OrthoDB" id="10293893at2759"/>
<feature type="compositionally biased region" description="Polar residues" evidence="1">
    <location>
        <begin position="219"/>
        <end position="231"/>
    </location>
</feature>
<feature type="region of interest" description="Disordered" evidence="1">
    <location>
        <begin position="245"/>
        <end position="289"/>
    </location>
</feature>
<protein>
    <submittedName>
        <fullName evidence="2">Uncharacterized protein</fullName>
    </submittedName>
</protein>
<feature type="region of interest" description="Disordered" evidence="1">
    <location>
        <begin position="170"/>
        <end position="231"/>
    </location>
</feature>
<gene>
    <name evidence="2" type="ORF">KVT40_008771</name>
</gene>
<sequence length="598" mass="65661">MDGHDATKEEILSLPAMLRNVPHKPPETKIGQLKGGFTKLRNKIILALRGEGGPVMLPAFCKRSSKPSLESVNEHQVSEESSNGIDGVTAASRSLAGLPFMRVLELQLKDQLPEGFFSVTRSPKDVLENIPGLFDAYAGTGLAVDSPWMRAYLDWQYLAYIRPEEKVEWLPRRGGGSGSEGSKKRKLELPDTHDQLDLGGDEANDQDGDTSDGDDEATPTPTIENQSVIATSVTATPDGFLAPVARMASTPTPPSKRQRLSDHRSPATASNMTDANTSDATPDANPPDTGRLMTISSLLAGSDTNYLPGTRYFLPPLKITTPDGDMDTAETEITLNMTILRDLCGKDLPNYHPSELERWAGLAKAYQQRRVTTSFFERHQPEFRSLPMYAKTLSAAADDARETAIGDQWANEPICAFKEYPTACQEYIARYLGADQLSEPQKRAISDHIKQIPVGGSLDLQSLPRLDFAATPALGKQDLVDLLEVLRENISSKRYENTTVDVAKVFKAYDLALPGKQYALLHKLVAGLVVHHTTAAGGKQLTYRHCNWSLKLAEAVLDEAVKLAMAVEWAAGNLGRIVEEAEEAEAYEEDEDERDEER</sequence>
<evidence type="ECO:0000256" key="1">
    <source>
        <dbReference type="SAM" id="MobiDB-lite"/>
    </source>
</evidence>
<organism evidence="2 3">
    <name type="scientific">Elsinoe batatas</name>
    <dbReference type="NCBI Taxonomy" id="2601811"/>
    <lineage>
        <taxon>Eukaryota</taxon>
        <taxon>Fungi</taxon>
        <taxon>Dikarya</taxon>
        <taxon>Ascomycota</taxon>
        <taxon>Pezizomycotina</taxon>
        <taxon>Dothideomycetes</taxon>
        <taxon>Dothideomycetidae</taxon>
        <taxon>Myriangiales</taxon>
        <taxon>Elsinoaceae</taxon>
        <taxon>Elsinoe</taxon>
    </lineage>
</organism>
<evidence type="ECO:0000313" key="2">
    <source>
        <dbReference type="EMBL" id="KAG8623795.1"/>
    </source>
</evidence>
<name>A0A8K0KV10_9PEZI</name>
<feature type="compositionally biased region" description="Basic and acidic residues" evidence="1">
    <location>
        <begin position="187"/>
        <end position="196"/>
    </location>
</feature>
<dbReference type="AlphaFoldDB" id="A0A8K0KV10"/>
<comment type="caution">
    <text evidence="2">The sequence shown here is derived from an EMBL/GenBank/DDBJ whole genome shotgun (WGS) entry which is preliminary data.</text>
</comment>
<reference evidence="2" key="1">
    <citation type="submission" date="2021-07" db="EMBL/GenBank/DDBJ databases">
        <title>Elsinoe batatas strain:CRI-CJ2 Genome sequencing and assembly.</title>
        <authorList>
            <person name="Huang L."/>
        </authorList>
    </citation>
    <scope>NUCLEOTIDE SEQUENCE</scope>
    <source>
        <strain evidence="2">CRI-CJ2</strain>
    </source>
</reference>
<feature type="compositionally biased region" description="Polar residues" evidence="1">
    <location>
        <begin position="267"/>
        <end position="280"/>
    </location>
</feature>
<dbReference type="EMBL" id="JAESVG020000010">
    <property type="protein sequence ID" value="KAG8623795.1"/>
    <property type="molecule type" value="Genomic_DNA"/>
</dbReference>
<accession>A0A8K0KV10</accession>
<dbReference type="Proteomes" id="UP000809789">
    <property type="component" value="Unassembled WGS sequence"/>
</dbReference>